<dbReference type="SMART" id="SM00320">
    <property type="entry name" value="WD40"/>
    <property type="match status" value="3"/>
</dbReference>
<evidence type="ECO:0000256" key="1">
    <source>
        <dbReference type="ARBA" id="ARBA00022679"/>
    </source>
</evidence>
<dbReference type="SMART" id="SM00220">
    <property type="entry name" value="S_TKc"/>
    <property type="match status" value="1"/>
</dbReference>
<dbReference type="PROSITE" id="PS50011">
    <property type="entry name" value="PROTEIN_KINASE_DOM"/>
    <property type="match status" value="1"/>
</dbReference>
<keyword evidence="1" id="KW-0808">Transferase</keyword>
<dbReference type="PROSITE" id="PS50082">
    <property type="entry name" value="WD_REPEATS_2"/>
    <property type="match status" value="2"/>
</dbReference>
<dbReference type="InterPro" id="IPR001680">
    <property type="entry name" value="WD40_rpt"/>
</dbReference>
<dbReference type="InterPro" id="IPR008271">
    <property type="entry name" value="Ser/Thr_kinase_AS"/>
</dbReference>
<feature type="domain" description="Protein kinase" evidence="8">
    <location>
        <begin position="109"/>
        <end position="366"/>
    </location>
</feature>
<dbReference type="PANTHER" id="PTHR43289">
    <property type="entry name" value="MITOGEN-ACTIVATED PROTEIN KINASE KINASE KINASE 20-RELATED"/>
    <property type="match status" value="1"/>
</dbReference>
<dbReference type="InterPro" id="IPR015943">
    <property type="entry name" value="WD40/YVTN_repeat-like_dom_sf"/>
</dbReference>
<dbReference type="PROSITE" id="PS00108">
    <property type="entry name" value="PROTEIN_KINASE_ST"/>
    <property type="match status" value="1"/>
</dbReference>
<evidence type="ECO:0000313" key="10">
    <source>
        <dbReference type="Proteomes" id="UP000326354"/>
    </source>
</evidence>
<dbReference type="Gene3D" id="2.130.10.10">
    <property type="entry name" value="YVTN repeat-like/Quinoprotein amine dehydrogenase"/>
    <property type="match status" value="2"/>
</dbReference>
<dbReference type="SUPFAM" id="SSF50969">
    <property type="entry name" value="YVTN repeat-like/Quinoprotein amine dehydrogenase"/>
    <property type="match status" value="1"/>
</dbReference>
<proteinExistence type="predicted"/>
<dbReference type="PANTHER" id="PTHR43289:SF34">
    <property type="entry name" value="SERINE_THREONINE-PROTEIN KINASE YBDM-RELATED"/>
    <property type="match status" value="1"/>
</dbReference>
<dbReference type="InterPro" id="IPR011044">
    <property type="entry name" value="Quino_amine_DH_bsu"/>
</dbReference>
<evidence type="ECO:0000256" key="7">
    <source>
        <dbReference type="SAM" id="MobiDB-lite"/>
    </source>
</evidence>
<keyword evidence="9" id="KW-0723">Serine/threonine-protein kinase</keyword>
<evidence type="ECO:0000256" key="4">
    <source>
        <dbReference type="ARBA" id="ARBA00022840"/>
    </source>
</evidence>
<dbReference type="Proteomes" id="UP000326354">
    <property type="component" value="Chromosome"/>
</dbReference>
<feature type="region of interest" description="Disordered" evidence="7">
    <location>
        <begin position="450"/>
        <end position="469"/>
    </location>
</feature>
<keyword evidence="3 9" id="KW-0418">Kinase</keyword>
<dbReference type="GO" id="GO:0005524">
    <property type="term" value="F:ATP binding"/>
    <property type="evidence" value="ECO:0007669"/>
    <property type="project" value="UniProtKB-UniRule"/>
</dbReference>
<dbReference type="InterPro" id="IPR036322">
    <property type="entry name" value="WD40_repeat_dom_sf"/>
</dbReference>
<dbReference type="CDD" id="cd14014">
    <property type="entry name" value="STKc_PknB_like"/>
    <property type="match status" value="1"/>
</dbReference>
<dbReference type="SUPFAM" id="SSF50978">
    <property type="entry name" value="WD40 repeat-like"/>
    <property type="match status" value="1"/>
</dbReference>
<dbReference type="AlphaFoldDB" id="A0A5S9ILF9"/>
<dbReference type="Gene3D" id="1.10.510.10">
    <property type="entry name" value="Transferase(Phosphotransferase) domain 1"/>
    <property type="match status" value="1"/>
</dbReference>
<dbReference type="OrthoDB" id="500858at2"/>
<feature type="repeat" description="WD" evidence="5">
    <location>
        <begin position="791"/>
        <end position="832"/>
    </location>
</feature>
<keyword evidence="5" id="KW-0853">WD repeat</keyword>
<evidence type="ECO:0000259" key="8">
    <source>
        <dbReference type="PROSITE" id="PS50011"/>
    </source>
</evidence>
<accession>A0A5S9ILF9</accession>
<dbReference type="PROSITE" id="PS50294">
    <property type="entry name" value="WD_REPEATS_REGION"/>
    <property type="match status" value="1"/>
</dbReference>
<gene>
    <name evidence="9" type="ORF">UABAM_02408</name>
</gene>
<feature type="compositionally biased region" description="Basic and acidic residues" evidence="7">
    <location>
        <begin position="456"/>
        <end position="469"/>
    </location>
</feature>
<protein>
    <submittedName>
        <fullName evidence="9">Serine/threonine protein kinase</fullName>
    </submittedName>
</protein>
<dbReference type="PROSITE" id="PS00107">
    <property type="entry name" value="PROTEIN_KINASE_ATP"/>
    <property type="match status" value="1"/>
</dbReference>
<reference evidence="9 10" key="1">
    <citation type="submission" date="2019-08" db="EMBL/GenBank/DDBJ databases">
        <title>Complete genome sequence of Candidatus Uab amorphum.</title>
        <authorList>
            <person name="Shiratori T."/>
            <person name="Suzuki S."/>
            <person name="Kakizawa Y."/>
            <person name="Ishida K."/>
        </authorList>
    </citation>
    <scope>NUCLEOTIDE SEQUENCE [LARGE SCALE GENOMIC DNA]</scope>
    <source>
        <strain evidence="9 10">SRT547</strain>
    </source>
</reference>
<evidence type="ECO:0000313" key="9">
    <source>
        <dbReference type="EMBL" id="BBM84053.1"/>
    </source>
</evidence>
<dbReference type="InterPro" id="IPR017441">
    <property type="entry name" value="Protein_kinase_ATP_BS"/>
</dbReference>
<dbReference type="Pfam" id="PF00069">
    <property type="entry name" value="Pkinase"/>
    <property type="match status" value="1"/>
</dbReference>
<keyword evidence="2 6" id="KW-0547">Nucleotide-binding</keyword>
<dbReference type="InterPro" id="IPR000719">
    <property type="entry name" value="Prot_kinase_dom"/>
</dbReference>
<dbReference type="KEGG" id="uam:UABAM_02408"/>
<evidence type="ECO:0000256" key="6">
    <source>
        <dbReference type="PROSITE-ProRule" id="PRU10141"/>
    </source>
</evidence>
<dbReference type="GO" id="GO:0004674">
    <property type="term" value="F:protein serine/threonine kinase activity"/>
    <property type="evidence" value="ECO:0007669"/>
    <property type="project" value="UniProtKB-KW"/>
</dbReference>
<evidence type="ECO:0000256" key="3">
    <source>
        <dbReference type="ARBA" id="ARBA00022777"/>
    </source>
</evidence>
<evidence type="ECO:0000256" key="2">
    <source>
        <dbReference type="ARBA" id="ARBA00022741"/>
    </source>
</evidence>
<dbReference type="InterPro" id="IPR011009">
    <property type="entry name" value="Kinase-like_dom_sf"/>
</dbReference>
<evidence type="ECO:0000256" key="5">
    <source>
        <dbReference type="PROSITE-ProRule" id="PRU00221"/>
    </source>
</evidence>
<organism evidence="9 10">
    <name type="scientific">Uabimicrobium amorphum</name>
    <dbReference type="NCBI Taxonomy" id="2596890"/>
    <lineage>
        <taxon>Bacteria</taxon>
        <taxon>Pseudomonadati</taxon>
        <taxon>Planctomycetota</taxon>
        <taxon>Candidatus Uabimicrobiia</taxon>
        <taxon>Candidatus Uabimicrobiales</taxon>
        <taxon>Candidatus Uabimicrobiaceae</taxon>
        <taxon>Candidatus Uabimicrobium</taxon>
    </lineage>
</organism>
<dbReference type="SUPFAM" id="SSF56112">
    <property type="entry name" value="Protein kinase-like (PK-like)"/>
    <property type="match status" value="1"/>
</dbReference>
<feature type="binding site" evidence="6">
    <location>
        <position position="138"/>
    </location>
    <ligand>
        <name>ATP</name>
        <dbReference type="ChEBI" id="CHEBI:30616"/>
    </ligand>
</feature>
<dbReference type="EMBL" id="AP019860">
    <property type="protein sequence ID" value="BBM84053.1"/>
    <property type="molecule type" value="Genomic_DNA"/>
</dbReference>
<keyword evidence="4 6" id="KW-0067">ATP-binding</keyword>
<dbReference type="Pfam" id="PF00400">
    <property type="entry name" value="WD40"/>
    <property type="match status" value="2"/>
</dbReference>
<dbReference type="RefSeq" id="WP_151968231.1">
    <property type="nucleotide sequence ID" value="NZ_AP019860.1"/>
</dbReference>
<sequence length="1164" mass="135186">MSEPELFLQTAILLNFISPQQARRYFIEFQQQPQKNFFLWLEINGYLMNEQIIKIQQYLQKQQTQMTSETNQISESFFVANKNENCFAETLDVDTPSSSLGAGTQFNHYIIQKELGKGGMGEVYQALDRRLQRVVAIKIIRADVRLTTPQIEQFLAEARAIAQIDHPAIVKIFEIGNTPQHYIAMEYIPGRQLKEAIKSEEWSPKKIAAFIQQCALALDFVHNKNIIHRDLKPSNIMLTQAENPKITDFGLAKELSRKKEGSSGFVGTPAYASPEQVRGAQNISYATDIYSLGAVLYELLTHRPPYQGETFNIFFQILNYDIIAPRSLNPDIPKELEAICLKAMHKARRNRYDNMRAFARDLRNYIENKPVAAKPPSYLGKCAKLLRRNKLISSLVISTFLASIGTIIYLLQAMELQQSVSVLRAKERQLAEDIAKHEKSIGQQQQRLKQQQRQLQEQEQRSQQQEKRLQQQAKKFYRQEITQINRQMEISGNSDDIEERLEFIRKPRHLEWRWLKKKSDTSLHSFFFREQAHHSFLGPHGTINTFYSYHAHTWKPTTTLQTKSDFKKIVYKERVLTNVLRSPNRQVCIYLYTRGIIALENLQTKKRTYIQVVDSGFSSVVGVSFHANSKTAVVWGRGYIYLVDCVNHRLKTTIDLTTLGNNTNYSCELVGDELLFCWYAEVYKVYLPKVKKTEFLLTEGVRRGFVSRIDFTTLQPIIRLKCTRDFWILANANTIYFYNVKSRKTTPFRTGKKGREYEKMTMSHNKKYLVSWGEKNIDLWSIKKKQMVHSFVGHAYKVNACNFSFDDKILFSHGAKGVVKMWDVARRDSINYRNTNLFQTMVINNLVINVGSRKVTIWDLPQQKLLAHHFSIHEFYSVDAIETAPGRYTIVVGHSRNSGLSIFTWNGKELKLQKFYPDLHNKLGRKQPDDLNHHRVRHCYFVDYEGQKLLATTYLDSIFIWGKNLWRDDKPQARQIFKCSRHFIRAVLYDKTKESFVIVDASNVHLWKPFTQIKQTISKLPKTANIISALTAATWLDRERIIAGNSNGKLFMINLEKRKLEKIFRGHYDIVKCCAVNKQKTRLISSDMKGNAYIWDLSANEREITPLLKLRFYSPLNSSAHQSIGHISFVENQKNNIAAYILLTSREATYILHAPYPVAKKQKK</sequence>
<dbReference type="Gene3D" id="3.30.200.20">
    <property type="entry name" value="Phosphorylase Kinase, domain 1"/>
    <property type="match status" value="1"/>
</dbReference>
<keyword evidence="10" id="KW-1185">Reference proteome</keyword>
<feature type="repeat" description="WD" evidence="5">
    <location>
        <begin position="1064"/>
        <end position="1105"/>
    </location>
</feature>
<name>A0A5S9ILF9_UABAM</name>